<sequence>MAKLLPLIDEMLSGESPSVRLFKRAAVGFPFSRLTLDVIEERFVRGEVWPFMVSVLDGGSRIPAHRYTVNRRRQAFVQEETIDPDRLLQLLASGASLSMHNCDQWIPELAGITNDIRQVLGRPAMAGLFLSPPGASGLPCHTDVPDVFAVQLDGTKTWTVYERPPGPPRQRVVAEGELPKTVLNVTLEPGDVLYVPAGSPHIATAGPVSLHVSIGVRAPTLAEALIACLEQSDAVPEILRRPVDPRPGAAGPREVLAEAMAELAKAPATATWHSLLESRRGRDLAFWETGTFRQLTGPAADDRPPKPGDCPSEGR</sequence>
<evidence type="ECO:0000256" key="2">
    <source>
        <dbReference type="ARBA" id="ARBA00022723"/>
    </source>
</evidence>
<proteinExistence type="predicted"/>
<feature type="region of interest" description="Disordered" evidence="4">
    <location>
        <begin position="293"/>
        <end position="315"/>
    </location>
</feature>
<dbReference type="Pfam" id="PF08007">
    <property type="entry name" value="JmjC_2"/>
    <property type="match status" value="1"/>
</dbReference>
<evidence type="ECO:0000256" key="4">
    <source>
        <dbReference type="SAM" id="MobiDB-lite"/>
    </source>
</evidence>
<dbReference type="RefSeq" id="WP_369192347.1">
    <property type="nucleotide sequence ID" value="NZ_CP163431.1"/>
</dbReference>
<evidence type="ECO:0000259" key="5">
    <source>
        <dbReference type="PROSITE" id="PS51184"/>
    </source>
</evidence>
<organism evidence="6">
    <name type="scientific">Streptomyces sp. R08</name>
    <dbReference type="NCBI Taxonomy" id="3238624"/>
    <lineage>
        <taxon>Bacteria</taxon>
        <taxon>Bacillati</taxon>
        <taxon>Actinomycetota</taxon>
        <taxon>Actinomycetes</taxon>
        <taxon>Kitasatosporales</taxon>
        <taxon>Streptomycetaceae</taxon>
        <taxon>Streptomyces</taxon>
    </lineage>
</organism>
<evidence type="ECO:0000313" key="6">
    <source>
        <dbReference type="EMBL" id="XDQ07576.1"/>
    </source>
</evidence>
<dbReference type="GO" id="GO:0046872">
    <property type="term" value="F:metal ion binding"/>
    <property type="evidence" value="ECO:0007669"/>
    <property type="project" value="UniProtKB-KW"/>
</dbReference>
<dbReference type="AlphaFoldDB" id="A0AB39MMJ5"/>
<dbReference type="PROSITE" id="PS51184">
    <property type="entry name" value="JMJC"/>
    <property type="match status" value="1"/>
</dbReference>
<gene>
    <name evidence="6" type="ORF">AB5J58_48680</name>
</gene>
<keyword evidence="3" id="KW-0408">Iron</keyword>
<name>A0AB39MMJ5_9ACTN</name>
<dbReference type="EMBL" id="CP163431">
    <property type="protein sequence ID" value="XDQ07576.1"/>
    <property type="molecule type" value="Genomic_DNA"/>
</dbReference>
<dbReference type="InterPro" id="IPR039994">
    <property type="entry name" value="NO66-like"/>
</dbReference>
<dbReference type="PANTHER" id="PTHR13096:SF8">
    <property type="entry name" value="RIBOSOMAL OXYGENASE 1"/>
    <property type="match status" value="1"/>
</dbReference>
<feature type="compositionally biased region" description="Basic and acidic residues" evidence="4">
    <location>
        <begin position="300"/>
        <end position="315"/>
    </location>
</feature>
<evidence type="ECO:0000256" key="3">
    <source>
        <dbReference type="ARBA" id="ARBA00023004"/>
    </source>
</evidence>
<reference evidence="6" key="1">
    <citation type="submission" date="2024-07" db="EMBL/GenBank/DDBJ databases">
        <authorList>
            <person name="Yu S.T."/>
        </authorList>
    </citation>
    <scope>NUCLEOTIDE SEQUENCE</scope>
    <source>
        <strain evidence="6">R08</strain>
    </source>
</reference>
<protein>
    <submittedName>
        <fullName evidence="6">Cupin domain-containing protein</fullName>
    </submittedName>
</protein>
<keyword evidence="2" id="KW-0479">Metal-binding</keyword>
<dbReference type="Gene3D" id="2.60.120.650">
    <property type="entry name" value="Cupin"/>
    <property type="match status" value="1"/>
</dbReference>
<dbReference type="PANTHER" id="PTHR13096">
    <property type="entry name" value="MINA53 MYC INDUCED NUCLEAR ANTIGEN"/>
    <property type="match status" value="1"/>
</dbReference>
<dbReference type="SUPFAM" id="SSF51197">
    <property type="entry name" value="Clavaminate synthase-like"/>
    <property type="match status" value="1"/>
</dbReference>
<accession>A0AB39MMJ5</accession>
<evidence type="ECO:0000256" key="1">
    <source>
        <dbReference type="ARBA" id="ARBA00001954"/>
    </source>
</evidence>
<feature type="domain" description="JmjC" evidence="5">
    <location>
        <begin position="95"/>
        <end position="233"/>
    </location>
</feature>
<dbReference type="InterPro" id="IPR003347">
    <property type="entry name" value="JmjC_dom"/>
</dbReference>
<comment type="cofactor">
    <cofactor evidence="1">
        <name>Fe(2+)</name>
        <dbReference type="ChEBI" id="CHEBI:29033"/>
    </cofactor>
</comment>